<dbReference type="Proteomes" id="UP000265520">
    <property type="component" value="Unassembled WGS sequence"/>
</dbReference>
<evidence type="ECO:0000313" key="4">
    <source>
        <dbReference type="Proteomes" id="UP000265520"/>
    </source>
</evidence>
<keyword evidence="3" id="KW-0418">Kinase</keyword>
<feature type="region of interest" description="Disordered" evidence="1">
    <location>
        <begin position="1"/>
        <end position="40"/>
    </location>
</feature>
<evidence type="ECO:0000256" key="1">
    <source>
        <dbReference type="SAM" id="MobiDB-lite"/>
    </source>
</evidence>
<evidence type="ECO:0000259" key="2">
    <source>
        <dbReference type="Pfam" id="PF14244"/>
    </source>
</evidence>
<evidence type="ECO:0000313" key="3">
    <source>
        <dbReference type="EMBL" id="MCI45174.1"/>
    </source>
</evidence>
<proteinExistence type="predicted"/>
<dbReference type="PANTHER" id="PTHR37610">
    <property type="entry name" value="CCHC-TYPE DOMAIN-CONTAINING PROTEIN"/>
    <property type="match status" value="1"/>
</dbReference>
<dbReference type="EMBL" id="LXQA010340414">
    <property type="protein sequence ID" value="MCI45174.1"/>
    <property type="molecule type" value="Genomic_DNA"/>
</dbReference>
<keyword evidence="3" id="KW-0675">Receptor</keyword>
<sequence>MASEQSHDEGKPVEGKSEKKIEMVKKTPSPYDLNSNDNPGSIITQVQLRGENYDEWAKAMRTSLRARRKWGFVEGTVKQPDENSPEME</sequence>
<dbReference type="PANTHER" id="PTHR37610:SF101">
    <property type="entry name" value="(RAPE) HYPOTHETICAL PROTEIN"/>
    <property type="match status" value="1"/>
</dbReference>
<dbReference type="Pfam" id="PF14244">
    <property type="entry name" value="Retrotran_gag_3"/>
    <property type="match status" value="1"/>
</dbReference>
<dbReference type="GO" id="GO:0016301">
    <property type="term" value="F:kinase activity"/>
    <property type="evidence" value="ECO:0007669"/>
    <property type="project" value="UniProtKB-KW"/>
</dbReference>
<keyword evidence="4" id="KW-1185">Reference proteome</keyword>
<organism evidence="3 4">
    <name type="scientific">Trifolium medium</name>
    <dbReference type="NCBI Taxonomy" id="97028"/>
    <lineage>
        <taxon>Eukaryota</taxon>
        <taxon>Viridiplantae</taxon>
        <taxon>Streptophyta</taxon>
        <taxon>Embryophyta</taxon>
        <taxon>Tracheophyta</taxon>
        <taxon>Spermatophyta</taxon>
        <taxon>Magnoliopsida</taxon>
        <taxon>eudicotyledons</taxon>
        <taxon>Gunneridae</taxon>
        <taxon>Pentapetalae</taxon>
        <taxon>rosids</taxon>
        <taxon>fabids</taxon>
        <taxon>Fabales</taxon>
        <taxon>Fabaceae</taxon>
        <taxon>Papilionoideae</taxon>
        <taxon>50 kb inversion clade</taxon>
        <taxon>NPAAA clade</taxon>
        <taxon>Hologalegina</taxon>
        <taxon>IRL clade</taxon>
        <taxon>Trifolieae</taxon>
        <taxon>Trifolium</taxon>
    </lineage>
</organism>
<name>A0A392SAF5_9FABA</name>
<accession>A0A392SAF5</accession>
<reference evidence="3 4" key="1">
    <citation type="journal article" date="2018" name="Front. Plant Sci.">
        <title>Red Clover (Trifolium pratense) and Zigzag Clover (T. medium) - A Picture of Genomic Similarities and Differences.</title>
        <authorList>
            <person name="Dluhosova J."/>
            <person name="Istvanek J."/>
            <person name="Nedelnik J."/>
            <person name="Repkova J."/>
        </authorList>
    </citation>
    <scope>NUCLEOTIDE SEQUENCE [LARGE SCALE GENOMIC DNA]</scope>
    <source>
        <strain evidence="4">cv. 10/8</strain>
        <tissue evidence="3">Leaf</tissue>
    </source>
</reference>
<dbReference type="InterPro" id="IPR029472">
    <property type="entry name" value="Copia-like_N"/>
</dbReference>
<dbReference type="AlphaFoldDB" id="A0A392SAF5"/>
<keyword evidence="3" id="KW-0808">Transferase</keyword>
<comment type="caution">
    <text evidence="3">The sequence shown here is derived from an EMBL/GenBank/DDBJ whole genome shotgun (WGS) entry which is preliminary data.</text>
</comment>
<feature type="domain" description="Retrotransposon Copia-like N-terminal" evidence="2">
    <location>
        <begin position="35"/>
        <end position="81"/>
    </location>
</feature>
<protein>
    <submittedName>
        <fullName evidence="3">Receptor-like serine/threonine kinase</fullName>
    </submittedName>
</protein>
<feature type="compositionally biased region" description="Basic and acidic residues" evidence="1">
    <location>
        <begin position="1"/>
        <end position="25"/>
    </location>
</feature>
<feature type="non-terminal residue" evidence="3">
    <location>
        <position position="88"/>
    </location>
</feature>